<feature type="compositionally biased region" description="Low complexity" evidence="2">
    <location>
        <begin position="1129"/>
        <end position="1144"/>
    </location>
</feature>
<reference evidence="3 4" key="1">
    <citation type="journal article" date="2017" name="G3 (Bethesda)">
        <title>The Physical Genome Mapping of Anopheles albimanus Corrected Scaffold Misassemblies and Identified Interarm Rearrangements in Genus Anopheles.</title>
        <authorList>
            <person name="Artemov G.N."/>
            <person name="Peery A.N."/>
            <person name="Jiang X."/>
            <person name="Tu Z."/>
            <person name="Stegniy V.N."/>
            <person name="Sharakhova M.V."/>
            <person name="Sharakhov I.V."/>
        </authorList>
    </citation>
    <scope>NUCLEOTIDE SEQUENCE [LARGE SCALE GENOMIC DNA]</scope>
    <source>
        <strain evidence="3 4">ALBI9_A</strain>
    </source>
</reference>
<dbReference type="Proteomes" id="UP000069272">
    <property type="component" value="Chromosome 2L"/>
</dbReference>
<evidence type="ECO:0000256" key="1">
    <source>
        <dbReference type="ARBA" id="ARBA00034780"/>
    </source>
</evidence>
<dbReference type="EnsemblMetazoa" id="AALB000511-RA">
    <property type="protein sequence ID" value="AALB000511-PA"/>
    <property type="gene ID" value="AALB000511"/>
</dbReference>
<feature type="compositionally biased region" description="Low complexity" evidence="2">
    <location>
        <begin position="312"/>
        <end position="330"/>
    </location>
</feature>
<proteinExistence type="inferred from homology"/>
<accession>A0A182F230</accession>
<dbReference type="InterPro" id="IPR019448">
    <property type="entry name" value="NT-C2"/>
</dbReference>
<name>A0A182F230_ANOAL</name>
<feature type="compositionally biased region" description="Gly residues" evidence="2">
    <location>
        <begin position="995"/>
        <end position="1005"/>
    </location>
</feature>
<feature type="compositionally biased region" description="Basic and acidic residues" evidence="2">
    <location>
        <begin position="599"/>
        <end position="613"/>
    </location>
</feature>
<reference evidence="3" key="2">
    <citation type="submission" date="2022-08" db="UniProtKB">
        <authorList>
            <consortium name="EnsemblMetazoa"/>
        </authorList>
    </citation>
    <scope>IDENTIFICATION</scope>
    <source>
        <strain evidence="3">STECLA/ALBI9_A</strain>
    </source>
</reference>
<feature type="compositionally biased region" description="Basic and acidic residues" evidence="2">
    <location>
        <begin position="1148"/>
        <end position="1157"/>
    </location>
</feature>
<sequence>MTSNASTGVLDPCTVRISVRKEIKGGRSYQKLGFTDLNLAEFAGAGLTSRKCLLEGYDARHRQDNSMLNVSLRMHMIQGDILFKVPSPSPKSKTALPQDNLALGLQPTDPAMVVAAGGGTTGGTAVGGGPPVVTPVVARSVTTKEDPAATVFDPLPKKSKQPTTSQGFPPSLGNCAETLDVVQPGPPFNHHSVIHFFPLPAEHQQSIEADPLSSYMITDSGISESSEPPSSILDFQSNLPIVAPVAVATTSPLPSSNMVVVGGGTSAVGQVVVPVAGTTVPATAVGAAVPTAAVAAGATAEMGHSRNSSNTSQMSKGSGYSSFSHSQHSRQSSEGDSGHQRFRQPALATFPHSKPLITVSHITVPSGSSGTGAHHQPLVNGGLSRFVNANKQLLTSGGSGSIAGFGGHHHHHRTPTKTVTANRLLMKLRLPQTPNSDSGDELYATPDITVLSDADSSEDQTEPGVDEFGTPTAEIPLAKLVKIKSMNNLAIPKGSMFPDEDQPDYVGRPSLLLEAAALGVVTDDLSVLAPGTPGLLNLSRMKSMGNLSAYEREFGDTPVDLLKLKKDFETRRFSFAKMKSLTDLTVDDERDDVLVRRRRQVEADERSSPDADGKPQSPGAHSFTGTGFEQANRFLPFQMRNSFNGGVYRKRSGIGYTRYIGLEDDASSPDMMRLACSNMTKIGSLGTIPTFDQVDHVPFLTPNISRKRFASTNTSATSSPDENDHPALSRAQQSKHVGTTTTTTTAATTTSTSAMAAKVVARGSTRSANPFERNFRKSAPIGGLSPDGTVPASAGGTALSLANCSSASVQQLPIGGYFRQSDSNFYNIARNYPIGKSSSANLESLKHRSSYNNFPLGLKTSPNGAASLAISSSKVTAAVSKLDGAATKAGTVIAMPTAAAAATTTKTSGAKGSSAGGSVTAAGSAAPLAATAIQPAASGNRVFHRNICGLHRRLLDGSTRQLTSLTLATSTTSTSGGGGGGTSSPGSSAISPSSVGGGPGGGPSGSIGAVAGTIGSSTSSIAAAATTAAASSNMPGGTVPSVLSGDCIDAIGYGSRIDVSTGGHGTPLCVVEPAGAGPATSATMAAAAATVSSSPSSSGYCESMLLNNGTTTNNPSSSLNLPSSLALRRPSANINPSSSSIPMSETGSLDRMKSAVERRKKGAGLDGDNGTGPTLSGRVEGTRVNTGLIIDELLKNTKLEHIEDEKNPTGLALYISSDGTTMVGSHEVRSRMPAGAFKQVVMENPR</sequence>
<feature type="compositionally biased region" description="Low complexity" evidence="2">
    <location>
        <begin position="739"/>
        <end position="750"/>
    </location>
</feature>
<dbReference type="Pfam" id="PF10358">
    <property type="entry name" value="NT-C2"/>
    <property type="match status" value="1"/>
</dbReference>
<dbReference type="PANTHER" id="PTHR21456">
    <property type="entry name" value="FAMILY WITH SEQUENCE SIMILARITY 102"/>
    <property type="match status" value="1"/>
</dbReference>
<dbReference type="VEuPathDB" id="VectorBase:AALB000511"/>
<feature type="compositionally biased region" description="Low complexity" evidence="2">
    <location>
        <begin position="984"/>
        <end position="994"/>
    </location>
</feature>
<feature type="compositionally biased region" description="Polar residues" evidence="2">
    <location>
        <begin position="710"/>
        <end position="720"/>
    </location>
</feature>
<dbReference type="PROSITE" id="PS51840">
    <property type="entry name" value="C2_NT"/>
    <property type="match status" value="1"/>
</dbReference>
<comment type="similarity">
    <text evidence="1">Belongs to the EEIG family.</text>
</comment>
<feature type="region of interest" description="Disordered" evidence="2">
    <location>
        <begin position="710"/>
        <end position="750"/>
    </location>
</feature>
<dbReference type="InterPro" id="IPR039931">
    <property type="entry name" value="EEIG1/2-like"/>
</dbReference>
<protein>
    <submittedName>
        <fullName evidence="3">C2 NT-type domain-containing protein</fullName>
    </submittedName>
</protein>
<dbReference type="PANTHER" id="PTHR21456:SF1">
    <property type="entry name" value="C2 NT-TYPE DOMAIN-CONTAINING PROTEIN"/>
    <property type="match status" value="1"/>
</dbReference>
<feature type="region of interest" description="Disordered" evidence="2">
    <location>
        <begin position="967"/>
        <end position="1009"/>
    </location>
</feature>
<dbReference type="VEuPathDB" id="VectorBase:AALB20_034067"/>
<feature type="region of interest" description="Disordered" evidence="2">
    <location>
        <begin position="300"/>
        <end position="341"/>
    </location>
</feature>
<keyword evidence="4" id="KW-1185">Reference proteome</keyword>
<evidence type="ECO:0000313" key="3">
    <source>
        <dbReference type="EnsemblMetazoa" id="AALB000511-PA"/>
    </source>
</evidence>
<feature type="region of interest" description="Disordered" evidence="2">
    <location>
        <begin position="599"/>
        <end position="625"/>
    </location>
</feature>
<evidence type="ECO:0000313" key="4">
    <source>
        <dbReference type="Proteomes" id="UP000069272"/>
    </source>
</evidence>
<evidence type="ECO:0000256" key="2">
    <source>
        <dbReference type="SAM" id="MobiDB-lite"/>
    </source>
</evidence>
<organism evidence="3 4">
    <name type="scientific">Anopheles albimanus</name>
    <name type="common">New world malaria mosquito</name>
    <dbReference type="NCBI Taxonomy" id="7167"/>
    <lineage>
        <taxon>Eukaryota</taxon>
        <taxon>Metazoa</taxon>
        <taxon>Ecdysozoa</taxon>
        <taxon>Arthropoda</taxon>
        <taxon>Hexapoda</taxon>
        <taxon>Insecta</taxon>
        <taxon>Pterygota</taxon>
        <taxon>Neoptera</taxon>
        <taxon>Endopterygota</taxon>
        <taxon>Diptera</taxon>
        <taxon>Nematocera</taxon>
        <taxon>Culicoidea</taxon>
        <taxon>Culicidae</taxon>
        <taxon>Anophelinae</taxon>
        <taxon>Anopheles</taxon>
    </lineage>
</organism>
<dbReference type="STRING" id="7167.A0A182F230"/>
<dbReference type="AlphaFoldDB" id="A0A182F230"/>
<feature type="region of interest" description="Disordered" evidence="2">
    <location>
        <begin position="150"/>
        <end position="170"/>
    </location>
</feature>
<feature type="region of interest" description="Disordered" evidence="2">
    <location>
        <begin position="1129"/>
        <end position="1179"/>
    </location>
</feature>